<evidence type="ECO:0000256" key="4">
    <source>
        <dbReference type="ARBA" id="ARBA00022475"/>
    </source>
</evidence>
<dbReference type="InterPro" id="IPR012413">
    <property type="entry name" value="BA14K"/>
</dbReference>
<dbReference type="GO" id="GO:0030246">
    <property type="term" value="F:carbohydrate binding"/>
    <property type="evidence" value="ECO:0007669"/>
    <property type="project" value="UniProtKB-KW"/>
</dbReference>
<dbReference type="Pfam" id="PF07886">
    <property type="entry name" value="BA14K"/>
    <property type="match status" value="1"/>
</dbReference>
<comment type="subcellular location">
    <subcellularLocation>
        <location evidence="1">Membrane</location>
        <topology evidence="1">Single-pass membrane protein</topology>
    </subcellularLocation>
</comment>
<dbReference type="Proteomes" id="UP000187891">
    <property type="component" value="Unassembled WGS sequence"/>
</dbReference>
<keyword evidence="4" id="KW-1003">Cell membrane</keyword>
<dbReference type="STRING" id="1907666.DSM25559_1611"/>
<organism evidence="8 9">
    <name type="scientific">Agrobacterium rosae</name>
    <dbReference type="NCBI Taxonomy" id="1972867"/>
    <lineage>
        <taxon>Bacteria</taxon>
        <taxon>Pseudomonadati</taxon>
        <taxon>Pseudomonadota</taxon>
        <taxon>Alphaproteobacteria</taxon>
        <taxon>Hyphomicrobiales</taxon>
        <taxon>Rhizobiaceae</taxon>
        <taxon>Rhizobium/Agrobacterium group</taxon>
        <taxon>Agrobacterium</taxon>
    </lineage>
</organism>
<name>A0A1R3TPZ9_9HYPH</name>
<keyword evidence="7" id="KW-0472">Membrane</keyword>
<feature type="transmembrane region" description="Helical" evidence="7">
    <location>
        <begin position="115"/>
        <end position="132"/>
    </location>
</feature>
<feature type="transmembrane region" description="Helical" evidence="7">
    <location>
        <begin position="40"/>
        <end position="59"/>
    </location>
</feature>
<comment type="function">
    <text evidence="6">Has immunoglobulin-binding and hemagglutination properties, and can bind to mannose. Essential for virulence. May be involved in LPS biosynthesis or polysaccharide transport.</text>
</comment>
<evidence type="ECO:0000256" key="2">
    <source>
        <dbReference type="ARBA" id="ARBA00010270"/>
    </source>
</evidence>
<dbReference type="EMBL" id="FMUE01000003">
    <property type="protein sequence ID" value="SCX17636.1"/>
    <property type="molecule type" value="Genomic_DNA"/>
</dbReference>
<gene>
    <name evidence="8" type="ORF">DSM25559_1611</name>
</gene>
<reference evidence="9" key="1">
    <citation type="submission" date="2016-10" db="EMBL/GenBank/DDBJ databases">
        <authorList>
            <person name="Wibberg D."/>
        </authorList>
    </citation>
    <scope>NUCLEOTIDE SEQUENCE [LARGE SCALE GENOMIC DNA]</scope>
</reference>
<evidence type="ECO:0000313" key="8">
    <source>
        <dbReference type="EMBL" id="SCX17636.1"/>
    </source>
</evidence>
<proteinExistence type="inferred from homology"/>
<sequence>MSPHHVGWNAKTRTIVIHNAPAEYPVVDGGNQMQNYVKTLWAAGFSALVAAGSVVPAQAMPISVAPPAVEKADNGVVNVQYWRDRGYRRDYGGGYYRGHRGYRDYRPGYRHHNGYWFPLAAFGAGAIIGGALSQPREVYRPVPEYRPRPVYRAAPRAGLSQSHVNWCFGRYRSYDAYSNTFQPYNGPRQTCYSPYG</sequence>
<evidence type="ECO:0000256" key="3">
    <source>
        <dbReference type="ARBA" id="ARBA00020552"/>
    </source>
</evidence>
<evidence type="ECO:0000256" key="6">
    <source>
        <dbReference type="ARBA" id="ARBA00025321"/>
    </source>
</evidence>
<accession>A0A1R3TPZ9</accession>
<dbReference type="GO" id="GO:0016020">
    <property type="term" value="C:membrane"/>
    <property type="evidence" value="ECO:0007669"/>
    <property type="project" value="UniProtKB-SubCell"/>
</dbReference>
<evidence type="ECO:0000256" key="1">
    <source>
        <dbReference type="ARBA" id="ARBA00004167"/>
    </source>
</evidence>
<keyword evidence="5" id="KW-0430">Lectin</keyword>
<evidence type="ECO:0000313" key="9">
    <source>
        <dbReference type="Proteomes" id="UP000187891"/>
    </source>
</evidence>
<keyword evidence="7" id="KW-0812">Transmembrane</keyword>
<evidence type="ECO:0000256" key="5">
    <source>
        <dbReference type="ARBA" id="ARBA00022734"/>
    </source>
</evidence>
<protein>
    <recommendedName>
        <fullName evidence="3">Lectin-like protein BA14k</fullName>
    </recommendedName>
</protein>
<evidence type="ECO:0000256" key="7">
    <source>
        <dbReference type="SAM" id="Phobius"/>
    </source>
</evidence>
<dbReference type="AlphaFoldDB" id="A0A1R3TPZ9"/>
<keyword evidence="7" id="KW-1133">Transmembrane helix</keyword>
<comment type="similarity">
    <text evidence="2">Belongs to the BA14k family.</text>
</comment>